<proteinExistence type="predicted"/>
<dbReference type="Pfam" id="PF05685">
    <property type="entry name" value="Uma2"/>
    <property type="match status" value="1"/>
</dbReference>
<dbReference type="PANTHER" id="PTHR33352">
    <property type="entry name" value="SLR1095 PROTEIN"/>
    <property type="match status" value="1"/>
</dbReference>
<feature type="compositionally biased region" description="Low complexity" evidence="1">
    <location>
        <begin position="210"/>
        <end position="250"/>
    </location>
</feature>
<feature type="domain" description="Putative restriction endonuclease" evidence="2">
    <location>
        <begin position="45"/>
        <end position="166"/>
    </location>
</feature>
<reference evidence="3 4" key="1">
    <citation type="submission" date="2017-06" db="EMBL/GenBank/DDBJ databases">
        <title>Genome sequencing of cyanobaciteial culture collection at National Institute for Environmental Studies (NIES).</title>
        <authorList>
            <person name="Hirose Y."/>
            <person name="Shimura Y."/>
            <person name="Fujisawa T."/>
            <person name="Nakamura Y."/>
            <person name="Kawachi M."/>
        </authorList>
    </citation>
    <scope>NUCLEOTIDE SEQUENCE [LARGE SCALE GENOMIC DNA]</scope>
    <source>
        <strain evidence="3 4">NIES-2135</strain>
    </source>
</reference>
<accession>A0A1Z4JM99</accession>
<dbReference type="Proteomes" id="UP000217895">
    <property type="component" value="Chromosome"/>
</dbReference>
<evidence type="ECO:0000259" key="2">
    <source>
        <dbReference type="Pfam" id="PF05685"/>
    </source>
</evidence>
<dbReference type="InterPro" id="IPR008538">
    <property type="entry name" value="Uma2"/>
</dbReference>
<feature type="region of interest" description="Disordered" evidence="1">
    <location>
        <begin position="210"/>
        <end position="263"/>
    </location>
</feature>
<evidence type="ECO:0000313" key="3">
    <source>
        <dbReference type="EMBL" id="BAY57872.1"/>
    </source>
</evidence>
<dbReference type="AlphaFoldDB" id="A0A1Z4JM99"/>
<gene>
    <name evidence="3" type="ORF">NIES2135_47430</name>
</gene>
<evidence type="ECO:0000313" key="4">
    <source>
        <dbReference type="Proteomes" id="UP000217895"/>
    </source>
</evidence>
<dbReference type="InterPro" id="IPR021793">
    <property type="entry name" value="Oprl"/>
</dbReference>
<keyword evidence="4" id="KW-1185">Reference proteome</keyword>
<name>A0A1Z4JM99_LEPBY</name>
<dbReference type="CDD" id="cd06260">
    <property type="entry name" value="DUF820-like"/>
    <property type="match status" value="1"/>
</dbReference>
<dbReference type="Pfam" id="PF11839">
    <property type="entry name" value="Alanine_zipper"/>
    <property type="match status" value="1"/>
</dbReference>
<dbReference type="SUPFAM" id="SSF58104">
    <property type="entry name" value="Methyl-accepting chemotaxis protein (MCP) signaling domain"/>
    <property type="match status" value="1"/>
</dbReference>
<evidence type="ECO:0000256" key="1">
    <source>
        <dbReference type="SAM" id="MobiDB-lite"/>
    </source>
</evidence>
<dbReference type="InterPro" id="IPR011335">
    <property type="entry name" value="Restrct_endonuc-II-like"/>
</dbReference>
<protein>
    <recommendedName>
        <fullName evidence="2">Putative restriction endonuclease domain-containing protein</fullName>
    </recommendedName>
</protein>
<dbReference type="InterPro" id="IPR012296">
    <property type="entry name" value="Nuclease_put_TT1808"/>
</dbReference>
<sequence length="263" mass="30390">MVSDIKADLTYPESDGKPMSDNTKQFEWIVLIKKNLDLLFQNYPNIFVAGDLLWYPVEGKANIRVAPDAMVVFGRPKGDPFGVKGAARGAYVQHREGNIPPQVVFEILSPSNTQKEMDQKLLFYDRYGVEEYYLYDPDTNRLRGWLRTDISLEEIDDFPNYVSPRLGIWFDVTVNPMQIYRPNGEKFLSYDELDRELQQVRQQAEQAQQQAEQAQQQAEQAQQQAEQAQQQAEQAQQQAEQAQQRANQLAERLRQMGVDPDQL</sequence>
<dbReference type="SUPFAM" id="SSF52980">
    <property type="entry name" value="Restriction endonuclease-like"/>
    <property type="match status" value="1"/>
</dbReference>
<organism evidence="3 4">
    <name type="scientific">Leptolyngbya boryana NIES-2135</name>
    <dbReference type="NCBI Taxonomy" id="1973484"/>
    <lineage>
        <taxon>Bacteria</taxon>
        <taxon>Bacillati</taxon>
        <taxon>Cyanobacteriota</taxon>
        <taxon>Cyanophyceae</taxon>
        <taxon>Leptolyngbyales</taxon>
        <taxon>Leptolyngbyaceae</taxon>
        <taxon>Leptolyngbya group</taxon>
        <taxon>Leptolyngbya</taxon>
    </lineage>
</organism>
<dbReference type="EMBL" id="AP018203">
    <property type="protein sequence ID" value="BAY57872.1"/>
    <property type="molecule type" value="Genomic_DNA"/>
</dbReference>
<dbReference type="PANTHER" id="PTHR33352:SF2">
    <property type="entry name" value="SLL0995 PROTEIN"/>
    <property type="match status" value="1"/>
</dbReference>
<dbReference type="Gene3D" id="3.90.1570.10">
    <property type="entry name" value="tt1808, chain A"/>
    <property type="match status" value="1"/>
</dbReference>